<protein>
    <recommendedName>
        <fullName evidence="1">DUF6602 domain-containing protein</fullName>
    </recommendedName>
</protein>
<dbReference type="RefSeq" id="WP_217735495.1">
    <property type="nucleotide sequence ID" value="NZ_JAHSPR010000011.1"/>
</dbReference>
<dbReference type="EMBL" id="JAHSPR010000011">
    <property type="protein sequence ID" value="MBV4398131.1"/>
    <property type="molecule type" value="Genomic_DNA"/>
</dbReference>
<evidence type="ECO:0000313" key="2">
    <source>
        <dbReference type="EMBL" id="MBV4398131.1"/>
    </source>
</evidence>
<evidence type="ECO:0000313" key="3">
    <source>
        <dbReference type="Proteomes" id="UP000722165"/>
    </source>
</evidence>
<evidence type="ECO:0000259" key="1">
    <source>
        <dbReference type="Pfam" id="PF20247"/>
    </source>
</evidence>
<dbReference type="Proteomes" id="UP000722165">
    <property type="component" value="Unassembled WGS sequence"/>
</dbReference>
<dbReference type="InterPro" id="IPR046537">
    <property type="entry name" value="DUF6602"/>
</dbReference>
<dbReference type="Pfam" id="PF20247">
    <property type="entry name" value="DUF6602"/>
    <property type="match status" value="1"/>
</dbReference>
<sequence>MSIISEKFNAKISSLRNDFEVNRDIVHNGVKGGLNEIELSSIIKEVIPHKYKIAKGVIENSIGEQSNETDFFIYDDEILPPYIKNELAFVPVPLCHTSCPIF</sequence>
<name>A0ABS6NR97_9BURK</name>
<comment type="caution">
    <text evidence="2">The sequence shown here is derived from an EMBL/GenBank/DDBJ whole genome shotgun (WGS) entry which is preliminary data.</text>
</comment>
<organism evidence="2 3">
    <name type="scientific">Advenella alkanexedens</name>
    <dbReference type="NCBI Taxonomy" id="1481665"/>
    <lineage>
        <taxon>Bacteria</taxon>
        <taxon>Pseudomonadati</taxon>
        <taxon>Pseudomonadota</taxon>
        <taxon>Betaproteobacteria</taxon>
        <taxon>Burkholderiales</taxon>
        <taxon>Alcaligenaceae</taxon>
    </lineage>
</organism>
<proteinExistence type="predicted"/>
<keyword evidence="3" id="KW-1185">Reference proteome</keyword>
<gene>
    <name evidence="2" type="ORF">KU392_12855</name>
</gene>
<feature type="domain" description="DUF6602" evidence="1">
    <location>
        <begin position="21"/>
        <end position="87"/>
    </location>
</feature>
<reference evidence="2 3" key="1">
    <citation type="submission" date="2021-06" db="EMBL/GenBank/DDBJ databases">
        <authorList>
            <person name="Lu T."/>
            <person name="Wang Q."/>
            <person name="Han X."/>
        </authorList>
    </citation>
    <scope>NUCLEOTIDE SEQUENCE [LARGE SCALE GENOMIC DNA]</scope>
    <source>
        <strain evidence="2 3">LAM0050</strain>
    </source>
</reference>
<accession>A0ABS6NR97</accession>